<dbReference type="Gene3D" id="3.40.50.150">
    <property type="entry name" value="Vaccinia Virus protein VP39"/>
    <property type="match status" value="1"/>
</dbReference>
<evidence type="ECO:0000313" key="11">
    <source>
        <dbReference type="Proteomes" id="UP001648503"/>
    </source>
</evidence>
<evidence type="ECO:0000259" key="9">
    <source>
        <dbReference type="PROSITE" id="PS51559"/>
    </source>
</evidence>
<dbReference type="InterPro" id="IPR051038">
    <property type="entry name" value="RMT2/GAMT_Mtase"/>
</dbReference>
<evidence type="ECO:0000256" key="3">
    <source>
        <dbReference type="ARBA" id="ARBA00022490"/>
    </source>
</evidence>
<dbReference type="Pfam" id="PF00023">
    <property type="entry name" value="Ank"/>
    <property type="match status" value="1"/>
</dbReference>
<dbReference type="InterPro" id="IPR002110">
    <property type="entry name" value="Ankyrin_rpt"/>
</dbReference>
<organism evidence="10 11">
    <name type="scientific">Batrachochytrium salamandrivorans</name>
    <dbReference type="NCBI Taxonomy" id="1357716"/>
    <lineage>
        <taxon>Eukaryota</taxon>
        <taxon>Fungi</taxon>
        <taxon>Fungi incertae sedis</taxon>
        <taxon>Chytridiomycota</taxon>
        <taxon>Chytridiomycota incertae sedis</taxon>
        <taxon>Chytridiomycetes</taxon>
        <taxon>Rhizophydiales</taxon>
        <taxon>Rhizophydiales incertae sedis</taxon>
        <taxon>Batrachochytrium</taxon>
    </lineage>
</organism>
<comment type="subcellular location">
    <subcellularLocation>
        <location evidence="8">Cytoplasm</location>
    </subcellularLocation>
    <subcellularLocation>
        <location evidence="8">Nucleus</location>
    </subcellularLocation>
</comment>
<dbReference type="Proteomes" id="UP001648503">
    <property type="component" value="Unassembled WGS sequence"/>
</dbReference>
<evidence type="ECO:0000256" key="8">
    <source>
        <dbReference type="PIRNR" id="PIRNR038148"/>
    </source>
</evidence>
<accession>A0ABQ8EYH8</accession>
<evidence type="ECO:0000256" key="1">
    <source>
        <dbReference type="ARBA" id="ARBA00002207"/>
    </source>
</evidence>
<dbReference type="PIRSF" id="PIRSF038148">
    <property type="entry name" value="Arginine_N-mtfrase-2"/>
    <property type="match status" value="1"/>
</dbReference>
<protein>
    <recommendedName>
        <fullName evidence="8">Arginine N-methyltransferase 2</fullName>
        <ecNumber evidence="8">2.1.1.-</ecNumber>
    </recommendedName>
</protein>
<dbReference type="CDD" id="cd02440">
    <property type="entry name" value="AdoMet_MTases"/>
    <property type="match status" value="1"/>
</dbReference>
<evidence type="ECO:0000313" key="10">
    <source>
        <dbReference type="EMBL" id="KAH6588833.1"/>
    </source>
</evidence>
<evidence type="ECO:0000256" key="7">
    <source>
        <dbReference type="ARBA" id="ARBA00023242"/>
    </source>
</evidence>
<keyword evidence="11" id="KW-1185">Reference proteome</keyword>
<dbReference type="SUPFAM" id="SSF53335">
    <property type="entry name" value="S-adenosyl-L-methionine-dependent methyltransferases"/>
    <property type="match status" value="1"/>
</dbReference>
<feature type="domain" description="RMT2" evidence="9">
    <location>
        <begin position="190"/>
        <end position="409"/>
    </location>
</feature>
<dbReference type="Gene3D" id="1.25.40.20">
    <property type="entry name" value="Ankyrin repeat-containing domain"/>
    <property type="match status" value="1"/>
</dbReference>
<dbReference type="EC" id="2.1.1.-" evidence="8"/>
<comment type="subunit">
    <text evidence="2 8">Monomer.</text>
</comment>
<keyword evidence="7 8" id="KW-0539">Nucleus</keyword>
<comment type="function">
    <text evidence="1 8">S-adenosyl-L-methionine-dependent protein-arginine N-methyltransferase that methylates the delta-nitrogen atom of arginine residues to form N5-methylarginine (type IV) in target proteins. Monomethylates ribosomal protein L12.</text>
</comment>
<dbReference type="SUPFAM" id="SSF48403">
    <property type="entry name" value="Ankyrin repeat"/>
    <property type="match status" value="1"/>
</dbReference>
<dbReference type="InterPro" id="IPR029063">
    <property type="entry name" value="SAM-dependent_MTases_sf"/>
</dbReference>
<evidence type="ECO:0000256" key="5">
    <source>
        <dbReference type="ARBA" id="ARBA00022679"/>
    </source>
</evidence>
<comment type="similarity">
    <text evidence="8">Belongs to the class I-like SAM-binding methyltransferase superfamily. RMT2 methyltransferase family.</text>
</comment>
<comment type="caution">
    <text evidence="10">The sequence shown here is derived from an EMBL/GenBank/DDBJ whole genome shotgun (WGS) entry which is preliminary data.</text>
</comment>
<dbReference type="PROSITE" id="PS51559">
    <property type="entry name" value="SAM_RMT2"/>
    <property type="match status" value="1"/>
</dbReference>
<dbReference type="PANTHER" id="PTHR32379">
    <property type="entry name" value="GUANIDINOACETATE N-METHYLTRANSFERASE"/>
    <property type="match status" value="1"/>
</dbReference>
<evidence type="ECO:0000256" key="6">
    <source>
        <dbReference type="ARBA" id="ARBA00022691"/>
    </source>
</evidence>
<dbReference type="InterPro" id="IPR026480">
    <property type="entry name" value="RMT2_dom"/>
</dbReference>
<proteinExistence type="inferred from homology"/>
<name>A0ABQ8EYH8_9FUNG</name>
<gene>
    <name evidence="10" type="ORF">BASA50_010446</name>
</gene>
<keyword evidence="3 8" id="KW-0963">Cytoplasm</keyword>
<keyword evidence="4 8" id="KW-0489">Methyltransferase</keyword>
<evidence type="ECO:0000256" key="2">
    <source>
        <dbReference type="ARBA" id="ARBA00011245"/>
    </source>
</evidence>
<evidence type="ECO:0000256" key="4">
    <source>
        <dbReference type="ARBA" id="ARBA00022603"/>
    </source>
</evidence>
<dbReference type="EMBL" id="JAFCIX010000490">
    <property type="protein sequence ID" value="KAH6588833.1"/>
    <property type="molecule type" value="Genomic_DNA"/>
</dbReference>
<dbReference type="InterPro" id="IPR036770">
    <property type="entry name" value="Ankyrin_rpt-contain_sf"/>
</dbReference>
<keyword evidence="5 8" id="KW-0808">Transferase</keyword>
<dbReference type="InterPro" id="IPR017408">
    <property type="entry name" value="Arginine_N-MeTrfase_2"/>
</dbReference>
<sequence length="409" mass="44908">MSAMHSSTLELISYIAGTSPSDTGCRSHIRAFLDAGADAEVTLKDTTSLLVSSPLPSDGTHQDLTRDDPADTRTTLLHLAASRGNLECVQALLQEARIPWNSVDKNGVSIGEVAKAAGFKVLYDQLVDEGVRTEFLLAVLGQRVVEEGTLLINGADASDTDCNSNVNEAGQDRLESTELDTGAATTQKDKSAAVIPNASYLARKLVFSKGRLLDSDGNAVMMGWEAPLMERHAKAIAPTPGLDVLNIGFGLGIIDEYLQTLNPATHTIIEAHPDVYNHMVAQGWLQKPGVRVLFGRWQDVLADLETYDGIFFDTFGEYYDDLRDFHQVLPNHLREETGVYSFFNGLAGTNQFFHDVSCKMAQLDLAEIGLSTKFIEINVDDLGDDVWKDTKRAYWSLPIYRLPISRLEL</sequence>
<keyword evidence="6" id="KW-0949">S-adenosyl-L-methionine</keyword>
<dbReference type="PANTHER" id="PTHR32379:SF1">
    <property type="entry name" value="GUANIDINOACETATE N-METHYLTRANSFERASE"/>
    <property type="match status" value="1"/>
</dbReference>
<reference evidence="10 11" key="1">
    <citation type="submission" date="2021-02" db="EMBL/GenBank/DDBJ databases">
        <title>Variation within the Batrachochytrium salamandrivorans European outbreak.</title>
        <authorList>
            <person name="Kelly M."/>
            <person name="Pasmans F."/>
            <person name="Shea T.P."/>
            <person name="Munoz J.F."/>
            <person name="Carranza S."/>
            <person name="Cuomo C.A."/>
            <person name="Martel A."/>
        </authorList>
    </citation>
    <scope>NUCLEOTIDE SEQUENCE [LARGE SCALE GENOMIC DNA]</scope>
    <source>
        <strain evidence="10 11">AMFP18/2</strain>
    </source>
</reference>